<dbReference type="RefSeq" id="WP_344263936.1">
    <property type="nucleotide sequence ID" value="NZ_BAAAMJ010000044.1"/>
</dbReference>
<feature type="transmembrane region" description="Helical" evidence="7">
    <location>
        <begin position="522"/>
        <end position="540"/>
    </location>
</feature>
<organism evidence="9 10">
    <name type="scientific">Streptomyces sodiiphilus</name>
    <dbReference type="NCBI Taxonomy" id="226217"/>
    <lineage>
        <taxon>Bacteria</taxon>
        <taxon>Bacillati</taxon>
        <taxon>Actinomycetota</taxon>
        <taxon>Actinomycetes</taxon>
        <taxon>Kitasatosporales</taxon>
        <taxon>Streptomycetaceae</taxon>
        <taxon>Streptomyces</taxon>
    </lineage>
</organism>
<dbReference type="InterPro" id="IPR004869">
    <property type="entry name" value="MMPL_dom"/>
</dbReference>
<comment type="caution">
    <text evidence="9">The sequence shown here is derived from an EMBL/GenBank/DDBJ whole genome shotgun (WGS) entry which is preliminary data.</text>
</comment>
<feature type="transmembrane region" description="Helical" evidence="7">
    <location>
        <begin position="288"/>
        <end position="309"/>
    </location>
</feature>
<dbReference type="Proteomes" id="UP001501303">
    <property type="component" value="Unassembled WGS sequence"/>
</dbReference>
<feature type="transmembrane region" description="Helical" evidence="7">
    <location>
        <begin position="245"/>
        <end position="267"/>
    </location>
</feature>
<evidence type="ECO:0000256" key="4">
    <source>
        <dbReference type="ARBA" id="ARBA00022692"/>
    </source>
</evidence>
<protein>
    <submittedName>
        <fullName evidence="9">MMPL family transporter</fullName>
    </submittedName>
</protein>
<evidence type="ECO:0000256" key="7">
    <source>
        <dbReference type="SAM" id="Phobius"/>
    </source>
</evidence>
<comment type="subcellular location">
    <subcellularLocation>
        <location evidence="1">Cell membrane</location>
        <topology evidence="1">Multi-pass membrane protein</topology>
    </subcellularLocation>
</comment>
<feature type="transmembrane region" description="Helical" evidence="7">
    <location>
        <begin position="378"/>
        <end position="398"/>
    </location>
</feature>
<feature type="transmembrane region" description="Helical" evidence="7">
    <location>
        <begin position="628"/>
        <end position="650"/>
    </location>
</feature>
<evidence type="ECO:0000259" key="8">
    <source>
        <dbReference type="PROSITE" id="PS50156"/>
    </source>
</evidence>
<feature type="transmembrane region" description="Helical" evidence="7">
    <location>
        <begin position="321"/>
        <end position="344"/>
    </location>
</feature>
<keyword evidence="5 7" id="KW-1133">Transmembrane helix</keyword>
<accession>A0ABP5AYK9</accession>
<comment type="similarity">
    <text evidence="2">Belongs to the resistance-nodulation-cell division (RND) (TC 2.A.6) family. MmpL subfamily.</text>
</comment>
<dbReference type="EMBL" id="BAAAMJ010000044">
    <property type="protein sequence ID" value="GAA1925969.1"/>
    <property type="molecule type" value="Genomic_DNA"/>
</dbReference>
<evidence type="ECO:0000256" key="1">
    <source>
        <dbReference type="ARBA" id="ARBA00004651"/>
    </source>
</evidence>
<dbReference type="PANTHER" id="PTHR33406">
    <property type="entry name" value="MEMBRANE PROTEIN MJ1562-RELATED"/>
    <property type="match status" value="1"/>
</dbReference>
<dbReference type="Pfam" id="PF03176">
    <property type="entry name" value="MMPL"/>
    <property type="match status" value="2"/>
</dbReference>
<feature type="transmembrane region" description="Helical" evidence="7">
    <location>
        <begin position="23"/>
        <end position="44"/>
    </location>
</feature>
<keyword evidence="3" id="KW-1003">Cell membrane</keyword>
<evidence type="ECO:0000256" key="2">
    <source>
        <dbReference type="ARBA" id="ARBA00010157"/>
    </source>
</evidence>
<dbReference type="PROSITE" id="PS50156">
    <property type="entry name" value="SSD"/>
    <property type="match status" value="1"/>
</dbReference>
<dbReference type="PANTHER" id="PTHR33406:SF6">
    <property type="entry name" value="MEMBRANE PROTEIN YDGH-RELATED"/>
    <property type="match status" value="1"/>
</dbReference>
<keyword evidence="6 7" id="KW-0472">Membrane</keyword>
<keyword evidence="10" id="KW-1185">Reference proteome</keyword>
<evidence type="ECO:0000313" key="10">
    <source>
        <dbReference type="Proteomes" id="UP001501303"/>
    </source>
</evidence>
<feature type="transmembrane region" description="Helical" evidence="7">
    <location>
        <begin position="547"/>
        <end position="568"/>
    </location>
</feature>
<evidence type="ECO:0000256" key="5">
    <source>
        <dbReference type="ARBA" id="ARBA00022989"/>
    </source>
</evidence>
<sequence>MPKTAAPDRAGTAGGGPPLRWRLVPWAVLGLWIAVVGLVAPFGAQLSDVQSDDQVEYLPEEAESTRVARIQQQLPGGDTTDLIIVYQRPGGLTGEDRRAAGQRVAAIAEAYDTSGEAPAEGIPSEDGTTELYQLSLAGLTGEDAEENAVRDVRDRVREGLPEGLTAQVGGPGAFGADASEVFGTIDTRLLIATVCVVAVLLILTYRSPLLWLLPLISVGIAAMTAMAAVYGLVRAFDLTVSTQNSSIMTVLIFGAGTDYALLLVARYREELRVRALPHEAMLAALRGAGPALLASSGTVAAGLLCLLAADLNASSGLGPVGAVGILCALAAMTTLLPALLVLLGRWIFWPRIPRLGSEGGQDSGIFARLGGSVSRRPVAVLTGGVLVMGALALGTLNLPGPLKDADFFTDPPESVQAAETVQDAFPGRSAQPVTVLSATDRTGQVLERIGATEGVEEARPGRGDKQWTEISVFADSPPESAEERETIRVLREELSEFGDQALVGGPSAQAVDLDATNAADRVVVIPLVLIAVWVILVALLRGLVAPTVLLAGVVASWGAALGLGGLFFGPVFGFDGMDGWIPLLTFVFGVALGVDYGIFLMTRMREEALAGASTREAALVALRRTGGVIASAGIVLAATFSVLMSLPLVVMVELGFVVAVGVLLDTFLVRTYLVTSAAWLLRDRMWWPGRLSRRGTDA</sequence>
<dbReference type="SUPFAM" id="SSF82866">
    <property type="entry name" value="Multidrug efflux transporter AcrB transmembrane domain"/>
    <property type="match status" value="2"/>
</dbReference>
<feature type="transmembrane region" description="Helical" evidence="7">
    <location>
        <begin position="189"/>
        <end position="205"/>
    </location>
</feature>
<feature type="transmembrane region" description="Helical" evidence="7">
    <location>
        <begin position="656"/>
        <end position="681"/>
    </location>
</feature>
<feature type="transmembrane region" description="Helical" evidence="7">
    <location>
        <begin position="212"/>
        <end position="233"/>
    </location>
</feature>
<dbReference type="InterPro" id="IPR050545">
    <property type="entry name" value="Mycobact_MmpL"/>
</dbReference>
<reference evidence="10" key="1">
    <citation type="journal article" date="2019" name="Int. J. Syst. Evol. Microbiol.">
        <title>The Global Catalogue of Microorganisms (GCM) 10K type strain sequencing project: providing services to taxonomists for standard genome sequencing and annotation.</title>
        <authorList>
            <consortium name="The Broad Institute Genomics Platform"/>
            <consortium name="The Broad Institute Genome Sequencing Center for Infectious Disease"/>
            <person name="Wu L."/>
            <person name="Ma J."/>
        </authorList>
    </citation>
    <scope>NUCLEOTIDE SEQUENCE [LARGE SCALE GENOMIC DNA]</scope>
    <source>
        <strain evidence="10">JCM 13581</strain>
    </source>
</reference>
<dbReference type="Gene3D" id="1.20.1640.10">
    <property type="entry name" value="Multidrug efflux transporter AcrB transmembrane domain"/>
    <property type="match status" value="2"/>
</dbReference>
<keyword evidence="4 7" id="KW-0812">Transmembrane</keyword>
<dbReference type="InterPro" id="IPR000731">
    <property type="entry name" value="SSD"/>
</dbReference>
<feature type="domain" description="SSD" evidence="8">
    <location>
        <begin position="220"/>
        <end position="342"/>
    </location>
</feature>
<name>A0ABP5AYK9_9ACTN</name>
<feature type="transmembrane region" description="Helical" evidence="7">
    <location>
        <begin position="580"/>
        <end position="599"/>
    </location>
</feature>
<proteinExistence type="inferred from homology"/>
<evidence type="ECO:0000256" key="6">
    <source>
        <dbReference type="ARBA" id="ARBA00023136"/>
    </source>
</evidence>
<evidence type="ECO:0000313" key="9">
    <source>
        <dbReference type="EMBL" id="GAA1925969.1"/>
    </source>
</evidence>
<evidence type="ECO:0000256" key="3">
    <source>
        <dbReference type="ARBA" id="ARBA00022475"/>
    </source>
</evidence>
<gene>
    <name evidence="9" type="ORF">GCM10009716_37690</name>
</gene>